<dbReference type="NCBIfam" id="TIGR02074">
    <property type="entry name" value="PBP_1a_fam"/>
    <property type="match status" value="1"/>
</dbReference>
<keyword evidence="6" id="KW-0328">Glycosyltransferase</keyword>
<dbReference type="Pfam" id="PF00912">
    <property type="entry name" value="Transgly"/>
    <property type="match status" value="1"/>
</dbReference>
<evidence type="ECO:0000256" key="11">
    <source>
        <dbReference type="ARBA" id="ARBA00049902"/>
    </source>
</evidence>
<proteinExistence type="inferred from homology"/>
<dbReference type="InterPro" id="IPR001460">
    <property type="entry name" value="PCN-bd_Tpept"/>
</dbReference>
<dbReference type="Gene3D" id="1.10.3810.10">
    <property type="entry name" value="Biosynthetic peptidoglycan transglycosylase-like"/>
    <property type="match status" value="1"/>
</dbReference>
<evidence type="ECO:0000256" key="7">
    <source>
        <dbReference type="ARBA" id="ARBA00022679"/>
    </source>
</evidence>
<dbReference type="EC" id="2.4.99.28" evidence="10"/>
<sequence length="727" mass="78500">MSRRGDRLQNKGARGSRRAAVERAGKPAPKPKSGGGGGKRPSRFRQWLKRGVIGAAGLAVLSVIFLVIAVAMAARTIPSYSTLKANQPGQTIVVRARDGREIVELGPSFGDWLDYDEIPETMKNAMVAVEDKRFHSHLGVDPVRLTGAIVEGLTGSRARLGGTSTITQQLARNLFLNNNRTFDRKAREAVLAMALEWKFSKEEILELYLNKVYFGGGAYGIDSASRKFFSHPATELTVGEAAIIAGLVKAPSRYSPTADVQAAVDRAKVVLRLMREQGYISADQAMVDVGAVQLKEQAGQNSVRYFTDWVLPQLDIILPETFEPIEVWTTIDIGMQRAATAAIEANTPGGAQGALVSLDRDGAILALVGGTDYVASNFNRATTAMRQPGSSWKLFVYLAALEAGYTPEDLVVDTPVTIDGWKPRNSNGRNIGETDVRTAFAFSINTVAAQLGNEVGFGTVASMAKRFGITSQISTFPSMVLGSSEVRLIEMTRAFAAISAKGVGVEPYGIAKVTTAGGELLYQHKEPRDRPLVADYVVAGMTDLLQAAVQTGTGRAAQIGRPVAGKTGTTSSNKDGWFIGFSSGVTTGVWMGRDDARAVPGLQGGRAPAQAFAAFMRYAVKDRPVEEFDTTVELPEWQLEPDEEAMFGEPDDYYYIDEQGNLVEPGRREPTPSPFDVESERPRDAPAAASRDFLEEATGGTLPQGQRDPRRPQAPPPVQVVRPQQDE</sequence>
<dbReference type="Pfam" id="PF00905">
    <property type="entry name" value="Transpeptidase"/>
    <property type="match status" value="1"/>
</dbReference>
<feature type="region of interest" description="Disordered" evidence="12">
    <location>
        <begin position="1"/>
        <end position="41"/>
    </location>
</feature>
<keyword evidence="9" id="KW-0511">Multifunctional enzyme</keyword>
<evidence type="ECO:0000256" key="3">
    <source>
        <dbReference type="ARBA" id="ARBA00007739"/>
    </source>
</evidence>
<dbReference type="PANTHER" id="PTHR32282">
    <property type="entry name" value="BINDING PROTEIN TRANSPEPTIDASE, PUTATIVE-RELATED"/>
    <property type="match status" value="1"/>
</dbReference>
<keyword evidence="13" id="KW-0472">Membrane</keyword>
<comment type="similarity">
    <text evidence="2">In the C-terminal section; belongs to the transpeptidase family.</text>
</comment>
<evidence type="ECO:0000259" key="15">
    <source>
        <dbReference type="Pfam" id="PF00912"/>
    </source>
</evidence>
<comment type="similarity">
    <text evidence="3">In the N-terminal section; belongs to the glycosyltransferase 51 family.</text>
</comment>
<dbReference type="InterPro" id="IPR036950">
    <property type="entry name" value="PBP_transglycosylase"/>
</dbReference>
<feature type="domain" description="Penicillin-binding protein transpeptidase" evidence="14">
    <location>
        <begin position="359"/>
        <end position="583"/>
    </location>
</feature>
<evidence type="ECO:0000256" key="1">
    <source>
        <dbReference type="ARBA" id="ARBA00004752"/>
    </source>
</evidence>
<evidence type="ECO:0000256" key="13">
    <source>
        <dbReference type="SAM" id="Phobius"/>
    </source>
</evidence>
<keyword evidence="7" id="KW-0808">Transferase</keyword>
<feature type="domain" description="Glycosyl transferase family 51" evidence="15">
    <location>
        <begin position="109"/>
        <end position="274"/>
    </location>
</feature>
<keyword evidence="5" id="KW-0645">Protease</keyword>
<dbReference type="InterPro" id="IPR012338">
    <property type="entry name" value="Beta-lactam/transpept-like"/>
</dbReference>
<dbReference type="Gene3D" id="3.40.710.10">
    <property type="entry name" value="DD-peptidase/beta-lactamase superfamily"/>
    <property type="match status" value="1"/>
</dbReference>
<dbReference type="Proteomes" id="UP001216558">
    <property type="component" value="Unassembled WGS sequence"/>
</dbReference>
<feature type="transmembrane region" description="Helical" evidence="13">
    <location>
        <begin position="52"/>
        <end position="74"/>
    </location>
</feature>
<evidence type="ECO:0000256" key="10">
    <source>
        <dbReference type="ARBA" id="ARBA00044770"/>
    </source>
</evidence>
<dbReference type="EMBL" id="JAQQXQ010000006">
    <property type="protein sequence ID" value="MDC8754787.1"/>
    <property type="molecule type" value="Genomic_DNA"/>
</dbReference>
<comment type="catalytic activity">
    <reaction evidence="11">
        <text>[GlcNAc-(1-&gt;4)-Mur2Ac(oyl-L-Ala-gamma-D-Glu-L-Lys-D-Ala-D-Ala)](n)-di-trans,octa-cis-undecaprenyl diphosphate + beta-D-GlcNAc-(1-&gt;4)-Mur2Ac(oyl-L-Ala-gamma-D-Glu-L-Lys-D-Ala-D-Ala)-di-trans,octa-cis-undecaprenyl diphosphate = [GlcNAc-(1-&gt;4)-Mur2Ac(oyl-L-Ala-gamma-D-Glu-L-Lys-D-Ala-D-Ala)](n+1)-di-trans,octa-cis-undecaprenyl diphosphate + di-trans,octa-cis-undecaprenyl diphosphate + H(+)</text>
        <dbReference type="Rhea" id="RHEA:23708"/>
        <dbReference type="Rhea" id="RHEA-COMP:9602"/>
        <dbReference type="Rhea" id="RHEA-COMP:9603"/>
        <dbReference type="ChEBI" id="CHEBI:15378"/>
        <dbReference type="ChEBI" id="CHEBI:58405"/>
        <dbReference type="ChEBI" id="CHEBI:60033"/>
        <dbReference type="ChEBI" id="CHEBI:78435"/>
        <dbReference type="EC" id="2.4.99.28"/>
    </reaction>
</comment>
<gene>
    <name evidence="16" type="ORF">OIK40_09055</name>
</gene>
<evidence type="ECO:0000313" key="17">
    <source>
        <dbReference type="Proteomes" id="UP001216558"/>
    </source>
</evidence>
<dbReference type="PANTHER" id="PTHR32282:SF33">
    <property type="entry name" value="PEPTIDOGLYCAN GLYCOSYLTRANSFERASE"/>
    <property type="match status" value="1"/>
</dbReference>
<dbReference type="InterPro" id="IPR023346">
    <property type="entry name" value="Lysozyme-like_dom_sf"/>
</dbReference>
<dbReference type="SUPFAM" id="SSF53955">
    <property type="entry name" value="Lysozyme-like"/>
    <property type="match status" value="1"/>
</dbReference>
<keyword evidence="13" id="KW-0812">Transmembrane</keyword>
<name>A0ABT5JPT8_9SPHN</name>
<dbReference type="RefSeq" id="WP_273677968.1">
    <property type="nucleotide sequence ID" value="NZ_JAQQXQ010000006.1"/>
</dbReference>
<keyword evidence="17" id="KW-1185">Reference proteome</keyword>
<evidence type="ECO:0000256" key="4">
    <source>
        <dbReference type="ARBA" id="ARBA00022645"/>
    </source>
</evidence>
<comment type="pathway">
    <text evidence="1">Cell wall biogenesis; peptidoglycan biosynthesis.</text>
</comment>
<evidence type="ECO:0000259" key="14">
    <source>
        <dbReference type="Pfam" id="PF00905"/>
    </source>
</evidence>
<evidence type="ECO:0000313" key="16">
    <source>
        <dbReference type="EMBL" id="MDC8754787.1"/>
    </source>
</evidence>
<dbReference type="InterPro" id="IPR001264">
    <property type="entry name" value="Glyco_trans_51"/>
</dbReference>
<protein>
    <recommendedName>
        <fullName evidence="10">peptidoglycan glycosyltransferase</fullName>
        <ecNumber evidence="10">2.4.99.28</ecNumber>
    </recommendedName>
</protein>
<reference evidence="16 17" key="1">
    <citation type="submission" date="2022-10" db="EMBL/GenBank/DDBJ databases">
        <title>Erythrobacter sp. sf7 Genome sequencing.</title>
        <authorList>
            <person name="Park S."/>
        </authorList>
    </citation>
    <scope>NUCLEOTIDE SEQUENCE [LARGE SCALE GENOMIC DNA]</scope>
    <source>
        <strain evidence="17">sf7</strain>
    </source>
</reference>
<evidence type="ECO:0000256" key="12">
    <source>
        <dbReference type="SAM" id="MobiDB-lite"/>
    </source>
</evidence>
<dbReference type="SUPFAM" id="SSF56601">
    <property type="entry name" value="beta-lactamase/transpeptidase-like"/>
    <property type="match status" value="1"/>
</dbReference>
<evidence type="ECO:0000256" key="5">
    <source>
        <dbReference type="ARBA" id="ARBA00022670"/>
    </source>
</evidence>
<comment type="caution">
    <text evidence="16">The sequence shown here is derived from an EMBL/GenBank/DDBJ whole genome shotgun (WGS) entry which is preliminary data.</text>
</comment>
<evidence type="ECO:0000256" key="8">
    <source>
        <dbReference type="ARBA" id="ARBA00022801"/>
    </source>
</evidence>
<dbReference type="InterPro" id="IPR050396">
    <property type="entry name" value="Glycosyltr_51/Transpeptidase"/>
</dbReference>
<keyword evidence="4" id="KW-0121">Carboxypeptidase</keyword>
<evidence type="ECO:0000256" key="2">
    <source>
        <dbReference type="ARBA" id="ARBA00007090"/>
    </source>
</evidence>
<accession>A0ABT5JPT8</accession>
<keyword evidence="8" id="KW-0378">Hydrolase</keyword>
<feature type="region of interest" description="Disordered" evidence="12">
    <location>
        <begin position="661"/>
        <end position="727"/>
    </location>
</feature>
<organism evidence="16 17">
    <name type="scientific">Erythrobacter fulvus</name>
    <dbReference type="NCBI Taxonomy" id="2987523"/>
    <lineage>
        <taxon>Bacteria</taxon>
        <taxon>Pseudomonadati</taxon>
        <taxon>Pseudomonadota</taxon>
        <taxon>Alphaproteobacteria</taxon>
        <taxon>Sphingomonadales</taxon>
        <taxon>Erythrobacteraceae</taxon>
        <taxon>Erythrobacter/Porphyrobacter group</taxon>
        <taxon>Erythrobacter</taxon>
    </lineage>
</organism>
<evidence type="ECO:0000256" key="6">
    <source>
        <dbReference type="ARBA" id="ARBA00022676"/>
    </source>
</evidence>
<evidence type="ECO:0000256" key="9">
    <source>
        <dbReference type="ARBA" id="ARBA00023268"/>
    </source>
</evidence>
<keyword evidence="13" id="KW-1133">Transmembrane helix</keyword>